<dbReference type="SUPFAM" id="SSF52374">
    <property type="entry name" value="Nucleotidylyl transferase"/>
    <property type="match status" value="1"/>
</dbReference>
<evidence type="ECO:0000256" key="11">
    <source>
        <dbReference type="RuleBase" id="RU363036"/>
    </source>
</evidence>
<protein>
    <recommendedName>
        <fullName evidence="3">tryptophan--tRNA ligase</fullName>
        <ecNumber evidence="3">6.1.1.2</ecNumber>
    </recommendedName>
    <alternativeName>
        <fullName evidence="9">Tryptophanyl-tRNA synthetase</fullName>
    </alternativeName>
</protein>
<evidence type="ECO:0000313" key="14">
    <source>
        <dbReference type="Proteomes" id="UP001527925"/>
    </source>
</evidence>
<gene>
    <name evidence="13" type="primary">MSW1</name>
    <name evidence="13" type="ORF">HK105_206748</name>
</gene>
<organism evidence="13 14">
    <name type="scientific">Polyrhizophydium stewartii</name>
    <dbReference type="NCBI Taxonomy" id="2732419"/>
    <lineage>
        <taxon>Eukaryota</taxon>
        <taxon>Fungi</taxon>
        <taxon>Fungi incertae sedis</taxon>
        <taxon>Chytridiomycota</taxon>
        <taxon>Chytridiomycota incertae sedis</taxon>
        <taxon>Chytridiomycetes</taxon>
        <taxon>Rhizophydiales</taxon>
        <taxon>Rhizophydiales incertae sedis</taxon>
        <taxon>Polyrhizophydium</taxon>
    </lineage>
</organism>
<dbReference type="InterPro" id="IPR014729">
    <property type="entry name" value="Rossmann-like_a/b/a_fold"/>
</dbReference>
<proteinExistence type="inferred from homology"/>
<keyword evidence="8 11" id="KW-0030">Aminoacyl-tRNA synthetase</keyword>
<comment type="catalytic activity">
    <reaction evidence="10">
        <text>tRNA(Trp) + L-tryptophan + ATP = L-tryptophyl-tRNA(Trp) + AMP + diphosphate + H(+)</text>
        <dbReference type="Rhea" id="RHEA:24080"/>
        <dbReference type="Rhea" id="RHEA-COMP:9671"/>
        <dbReference type="Rhea" id="RHEA-COMP:9705"/>
        <dbReference type="ChEBI" id="CHEBI:15378"/>
        <dbReference type="ChEBI" id="CHEBI:30616"/>
        <dbReference type="ChEBI" id="CHEBI:33019"/>
        <dbReference type="ChEBI" id="CHEBI:57912"/>
        <dbReference type="ChEBI" id="CHEBI:78442"/>
        <dbReference type="ChEBI" id="CHEBI:78535"/>
        <dbReference type="ChEBI" id="CHEBI:456215"/>
        <dbReference type="EC" id="6.1.1.2"/>
    </reaction>
</comment>
<keyword evidence="6 11" id="KW-0067">ATP-binding</keyword>
<dbReference type="CDD" id="cd00806">
    <property type="entry name" value="TrpRS_core"/>
    <property type="match status" value="1"/>
</dbReference>
<evidence type="ECO:0000256" key="2">
    <source>
        <dbReference type="ARBA" id="ARBA00005594"/>
    </source>
</evidence>
<evidence type="ECO:0000256" key="3">
    <source>
        <dbReference type="ARBA" id="ARBA00013161"/>
    </source>
</evidence>
<sequence length="407" mass="43874">MPGGATAPGAGDKAGRVFRPVTLSGIQPTGMPHLGNYIGALRNWVSLQDSAQPAQAAAAAAGTAAPPSPPSVLYMLADLHSLTVPQEPARLRASIRDLACALLACGIRPDASVLFRQSRVPQHAELGWLLFCRSPVSWVSRMHQWRAKLQLLSVPETALDGTADGRDAGLSDQDIGSIAETVAGSLNVGLLSYPILQAADILVYRATQVPVGEDQAQHLHLTSLIARSFNAHYGKQIFPVPQSLIPPTTGKRIMSLRVPTAKMSKSDPAEQSRINIDDSPDDIRSKIRRATTDSVRGVTYDPQSRPGVTNLLHIWMSLEPSGTKWESMSQEELAEQVSARFGAMSNQDFKNVVTDVVVGHLTPIRGEILRLRKDAAYVEKVLADGEAQAARLAERTMRDVRRAVGLA</sequence>
<dbReference type="PROSITE" id="PS00178">
    <property type="entry name" value="AA_TRNA_LIGASE_I"/>
    <property type="match status" value="1"/>
</dbReference>
<dbReference type="EMBL" id="JADGIZ020000042">
    <property type="protein sequence ID" value="KAL2913732.1"/>
    <property type="molecule type" value="Genomic_DNA"/>
</dbReference>
<evidence type="ECO:0000256" key="5">
    <source>
        <dbReference type="ARBA" id="ARBA00022741"/>
    </source>
</evidence>
<dbReference type="InterPro" id="IPR002305">
    <property type="entry name" value="aa-tRNA-synth_Ic"/>
</dbReference>
<comment type="caution">
    <text evidence="13">The sequence shown here is derived from an EMBL/GenBank/DDBJ whole genome shotgun (WGS) entry which is preliminary data.</text>
</comment>
<dbReference type="Gene3D" id="1.10.240.10">
    <property type="entry name" value="Tyrosyl-Transfer RNA Synthetase"/>
    <property type="match status" value="1"/>
</dbReference>
<keyword evidence="4 11" id="KW-0436">Ligase</keyword>
<evidence type="ECO:0000256" key="9">
    <source>
        <dbReference type="ARBA" id="ARBA00030268"/>
    </source>
</evidence>
<name>A0ABR4N2J7_9FUNG</name>
<dbReference type="Proteomes" id="UP001527925">
    <property type="component" value="Unassembled WGS sequence"/>
</dbReference>
<comment type="subcellular location">
    <subcellularLocation>
        <location evidence="1">Mitochondrion</location>
    </subcellularLocation>
</comment>
<dbReference type="NCBIfam" id="TIGR00233">
    <property type="entry name" value="trpS"/>
    <property type="match status" value="1"/>
</dbReference>
<evidence type="ECO:0000313" key="13">
    <source>
        <dbReference type="EMBL" id="KAL2913732.1"/>
    </source>
</evidence>
<evidence type="ECO:0000256" key="8">
    <source>
        <dbReference type="ARBA" id="ARBA00023146"/>
    </source>
</evidence>
<keyword evidence="7 11" id="KW-0648">Protein biosynthesis</keyword>
<dbReference type="EC" id="6.1.1.2" evidence="3"/>
<evidence type="ECO:0000256" key="7">
    <source>
        <dbReference type="ARBA" id="ARBA00022917"/>
    </source>
</evidence>
<dbReference type="InterPro" id="IPR050203">
    <property type="entry name" value="Trp-tRNA_synthetase"/>
</dbReference>
<dbReference type="Gene3D" id="3.40.50.620">
    <property type="entry name" value="HUPs"/>
    <property type="match status" value="1"/>
</dbReference>
<dbReference type="PANTHER" id="PTHR43766">
    <property type="entry name" value="TRYPTOPHAN--TRNA LIGASE, MITOCHONDRIAL"/>
    <property type="match status" value="1"/>
</dbReference>
<dbReference type="InterPro" id="IPR001412">
    <property type="entry name" value="aa-tRNA-synth_I_CS"/>
</dbReference>
<dbReference type="Pfam" id="PF00579">
    <property type="entry name" value="tRNA-synt_1b"/>
    <property type="match status" value="2"/>
</dbReference>
<reference evidence="13 14" key="1">
    <citation type="submission" date="2023-09" db="EMBL/GenBank/DDBJ databases">
        <title>Pangenome analysis of Batrachochytrium dendrobatidis and related Chytrids.</title>
        <authorList>
            <person name="Yacoub M.N."/>
            <person name="Stajich J.E."/>
            <person name="James T.Y."/>
        </authorList>
    </citation>
    <scope>NUCLEOTIDE SEQUENCE [LARGE SCALE GENOMIC DNA]</scope>
    <source>
        <strain evidence="13 14">JEL0888</strain>
    </source>
</reference>
<evidence type="ECO:0000256" key="6">
    <source>
        <dbReference type="ARBA" id="ARBA00022840"/>
    </source>
</evidence>
<keyword evidence="5 11" id="KW-0547">Nucleotide-binding</keyword>
<evidence type="ECO:0000256" key="1">
    <source>
        <dbReference type="ARBA" id="ARBA00004173"/>
    </source>
</evidence>
<dbReference type="InterPro" id="IPR002306">
    <property type="entry name" value="Trp-tRNA-ligase"/>
</dbReference>
<dbReference type="GO" id="GO:0004830">
    <property type="term" value="F:tryptophan-tRNA ligase activity"/>
    <property type="evidence" value="ECO:0007669"/>
    <property type="project" value="UniProtKB-EC"/>
</dbReference>
<accession>A0ABR4N2J7</accession>
<dbReference type="HAMAP" id="MF_00140_B">
    <property type="entry name" value="Trp_tRNA_synth_B"/>
    <property type="match status" value="1"/>
</dbReference>
<evidence type="ECO:0000256" key="12">
    <source>
        <dbReference type="SAM" id="MobiDB-lite"/>
    </source>
</evidence>
<comment type="similarity">
    <text evidence="2 11">Belongs to the class-I aminoacyl-tRNA synthetase family.</text>
</comment>
<dbReference type="InterPro" id="IPR024109">
    <property type="entry name" value="Trp-tRNA-ligase_bac-type"/>
</dbReference>
<evidence type="ECO:0000256" key="10">
    <source>
        <dbReference type="ARBA" id="ARBA00049929"/>
    </source>
</evidence>
<dbReference type="PRINTS" id="PR01039">
    <property type="entry name" value="TRNASYNTHTRP"/>
</dbReference>
<feature type="region of interest" description="Disordered" evidence="12">
    <location>
        <begin position="259"/>
        <end position="280"/>
    </location>
</feature>
<evidence type="ECO:0000256" key="4">
    <source>
        <dbReference type="ARBA" id="ARBA00022598"/>
    </source>
</evidence>
<keyword evidence="14" id="KW-1185">Reference proteome</keyword>
<dbReference type="PANTHER" id="PTHR43766:SF1">
    <property type="entry name" value="TRYPTOPHAN--TRNA LIGASE, MITOCHONDRIAL"/>
    <property type="match status" value="1"/>
</dbReference>